<reference evidence="16 17" key="1">
    <citation type="journal article" date="2019" name="G3 (Bethesda)">
        <title>Sequencing of a Wild Apple (Malus baccata) Genome Unravels the Differences Between Cultivated and Wild Apple Species Regarding Disease Resistance and Cold Tolerance.</title>
        <authorList>
            <person name="Chen X."/>
        </authorList>
    </citation>
    <scope>NUCLEOTIDE SEQUENCE [LARGE SCALE GENOMIC DNA]</scope>
    <source>
        <strain evidence="17">cv. Shandingzi</strain>
        <tissue evidence="16">Leaves</tissue>
    </source>
</reference>
<evidence type="ECO:0000256" key="9">
    <source>
        <dbReference type="ARBA" id="ARBA00023180"/>
    </source>
</evidence>
<dbReference type="Pfam" id="PF08276">
    <property type="entry name" value="PAN_2"/>
    <property type="match status" value="1"/>
</dbReference>
<evidence type="ECO:0000313" key="17">
    <source>
        <dbReference type="Proteomes" id="UP000315295"/>
    </source>
</evidence>
<dbReference type="SMART" id="SM00220">
    <property type="entry name" value="S_TKc"/>
    <property type="match status" value="1"/>
</dbReference>
<dbReference type="GO" id="GO:0004674">
    <property type="term" value="F:protein serine/threonine kinase activity"/>
    <property type="evidence" value="ECO:0007669"/>
    <property type="project" value="UniProtKB-KW"/>
</dbReference>
<evidence type="ECO:0000256" key="11">
    <source>
        <dbReference type="ARBA" id="ARBA00048679"/>
    </source>
</evidence>
<evidence type="ECO:0000256" key="4">
    <source>
        <dbReference type="ARBA" id="ARBA00022729"/>
    </source>
</evidence>
<keyword evidence="9" id="KW-0325">Glycoprotein</keyword>
<dbReference type="FunFam" id="1.10.510.10:FF:000060">
    <property type="entry name" value="G-type lectin S-receptor-like serine/threonine-protein kinase"/>
    <property type="match status" value="1"/>
</dbReference>
<proteinExistence type="predicted"/>
<dbReference type="InterPro" id="IPR001245">
    <property type="entry name" value="Ser-Thr/Tyr_kinase_cat_dom"/>
</dbReference>
<dbReference type="EMBL" id="VIEB01000910">
    <property type="protein sequence ID" value="TQD78420.1"/>
    <property type="molecule type" value="Genomic_DNA"/>
</dbReference>
<keyword evidence="6" id="KW-0418">Kinase</keyword>
<evidence type="ECO:0000256" key="3">
    <source>
        <dbReference type="ARBA" id="ARBA00022679"/>
    </source>
</evidence>
<evidence type="ECO:0000256" key="1">
    <source>
        <dbReference type="ARBA" id="ARBA00012513"/>
    </source>
</evidence>
<keyword evidence="7" id="KW-0067">ATP-binding</keyword>
<comment type="caution">
    <text evidence="16">The sequence shown here is derived from an EMBL/GenBank/DDBJ whole genome shotgun (WGS) entry which is preliminary data.</text>
</comment>
<evidence type="ECO:0000259" key="14">
    <source>
        <dbReference type="PROSITE" id="PS50011"/>
    </source>
</evidence>
<keyword evidence="2" id="KW-0723">Serine/threonine-protein kinase</keyword>
<evidence type="ECO:0000256" key="13">
    <source>
        <dbReference type="SAM" id="Phobius"/>
    </source>
</evidence>
<accession>A0A540KW48</accession>
<evidence type="ECO:0000256" key="5">
    <source>
        <dbReference type="ARBA" id="ARBA00022741"/>
    </source>
</evidence>
<dbReference type="PANTHER" id="PTHR27002:SF841">
    <property type="entry name" value="RECEPTOR-LIKE SERINE_THREONINE-PROTEIN KINASE"/>
    <property type="match status" value="1"/>
</dbReference>
<dbReference type="PROSITE" id="PS00108">
    <property type="entry name" value="PROTEIN_KINASE_ST"/>
    <property type="match status" value="1"/>
</dbReference>
<keyword evidence="8" id="KW-1015">Disulfide bond</keyword>
<dbReference type="PROSITE" id="PS50948">
    <property type="entry name" value="PAN"/>
    <property type="match status" value="1"/>
</dbReference>
<sequence length="474" mass="52551">MKLPDHAIILGNMSMSECELECLRKCSCTAYAYSNATEEGTVKCLTWFGDLTDLVENHGLGQTMYIRVHRSDQGGKGHVHKLSLVITLVSATAGLLTILFGYLLWKKTLRNEGRGSTGGSKSEAISNVSVGGGKNDTELPLFSLRSIVASTNNFSEANKLGEGGFGPVYKGILTENEEVAIKRLSRKSGQGHQEFMNELKLIAKLQHTNLVRLLGCCIEEEEMILIYEFMPNRSLDKFLFDSSENTKLDWGTRFRIIEGVAQGVLYIHKYSRLKIIHRDLKASNVLLDGTMNPKISDFGMAKIFGMDQTEANTNRVVGTYGYMSPEYALYGHFSEKLDVFSFGVLLLEIVSGKRNSAFHRLEQPLSLAGWAWELRKEGRGMEVIDESVRETCRLDEALKCIHVGILCVQEAPADRPTMSSVVFMLNNEATSLPPIKEPAFSTPRKSSHVGSSSFSQNSTSFSNNAVTISMLEAR</sequence>
<comment type="catalytic activity">
    <reaction evidence="11">
        <text>L-seryl-[protein] + ATP = O-phospho-L-seryl-[protein] + ADP + H(+)</text>
        <dbReference type="Rhea" id="RHEA:17989"/>
        <dbReference type="Rhea" id="RHEA-COMP:9863"/>
        <dbReference type="Rhea" id="RHEA-COMP:11604"/>
        <dbReference type="ChEBI" id="CHEBI:15378"/>
        <dbReference type="ChEBI" id="CHEBI:29999"/>
        <dbReference type="ChEBI" id="CHEBI:30616"/>
        <dbReference type="ChEBI" id="CHEBI:83421"/>
        <dbReference type="ChEBI" id="CHEBI:456216"/>
        <dbReference type="EC" id="2.7.11.1"/>
    </reaction>
</comment>
<evidence type="ECO:0000256" key="2">
    <source>
        <dbReference type="ARBA" id="ARBA00022527"/>
    </source>
</evidence>
<organism evidence="16 17">
    <name type="scientific">Malus baccata</name>
    <name type="common">Siberian crab apple</name>
    <name type="synonym">Pyrus baccata</name>
    <dbReference type="NCBI Taxonomy" id="106549"/>
    <lineage>
        <taxon>Eukaryota</taxon>
        <taxon>Viridiplantae</taxon>
        <taxon>Streptophyta</taxon>
        <taxon>Embryophyta</taxon>
        <taxon>Tracheophyta</taxon>
        <taxon>Spermatophyta</taxon>
        <taxon>Magnoliopsida</taxon>
        <taxon>eudicotyledons</taxon>
        <taxon>Gunneridae</taxon>
        <taxon>Pentapetalae</taxon>
        <taxon>rosids</taxon>
        <taxon>fabids</taxon>
        <taxon>Rosales</taxon>
        <taxon>Rosaceae</taxon>
        <taxon>Amygdaloideae</taxon>
        <taxon>Maleae</taxon>
        <taxon>Malus</taxon>
    </lineage>
</organism>
<keyword evidence="13" id="KW-0472">Membrane</keyword>
<name>A0A540KW48_MALBA</name>
<dbReference type="InterPro" id="IPR011009">
    <property type="entry name" value="Kinase-like_dom_sf"/>
</dbReference>
<dbReference type="Gene3D" id="1.10.510.10">
    <property type="entry name" value="Transferase(Phosphotransferase) domain 1"/>
    <property type="match status" value="1"/>
</dbReference>
<dbReference type="PANTHER" id="PTHR27002">
    <property type="entry name" value="RECEPTOR-LIKE SERINE/THREONINE-PROTEIN KINASE SD1-8"/>
    <property type="match status" value="1"/>
</dbReference>
<keyword evidence="5" id="KW-0547">Nucleotide-binding</keyword>
<evidence type="ECO:0000256" key="7">
    <source>
        <dbReference type="ARBA" id="ARBA00022840"/>
    </source>
</evidence>
<evidence type="ECO:0000313" key="16">
    <source>
        <dbReference type="EMBL" id="TQD78420.1"/>
    </source>
</evidence>
<evidence type="ECO:0000256" key="8">
    <source>
        <dbReference type="ARBA" id="ARBA00023157"/>
    </source>
</evidence>
<feature type="domain" description="Protein kinase" evidence="14">
    <location>
        <begin position="154"/>
        <end position="440"/>
    </location>
</feature>
<keyword evidence="3" id="KW-0808">Transferase</keyword>
<dbReference type="InterPro" id="IPR008271">
    <property type="entry name" value="Ser/Thr_kinase_AS"/>
</dbReference>
<dbReference type="GO" id="GO:0005886">
    <property type="term" value="C:plasma membrane"/>
    <property type="evidence" value="ECO:0007669"/>
    <property type="project" value="TreeGrafter"/>
</dbReference>
<evidence type="ECO:0000256" key="12">
    <source>
        <dbReference type="SAM" id="MobiDB-lite"/>
    </source>
</evidence>
<protein>
    <recommendedName>
        <fullName evidence="1">non-specific serine/threonine protein kinase</fullName>
        <ecNumber evidence="1">2.7.11.1</ecNumber>
    </recommendedName>
</protein>
<feature type="region of interest" description="Disordered" evidence="12">
    <location>
        <begin position="434"/>
        <end position="456"/>
    </location>
</feature>
<keyword evidence="4" id="KW-0732">Signal</keyword>
<evidence type="ECO:0000256" key="6">
    <source>
        <dbReference type="ARBA" id="ARBA00022777"/>
    </source>
</evidence>
<dbReference type="GO" id="GO:0005524">
    <property type="term" value="F:ATP binding"/>
    <property type="evidence" value="ECO:0007669"/>
    <property type="project" value="UniProtKB-KW"/>
</dbReference>
<dbReference type="Proteomes" id="UP000315295">
    <property type="component" value="Unassembled WGS sequence"/>
</dbReference>
<keyword evidence="13" id="KW-1133">Transmembrane helix</keyword>
<dbReference type="InterPro" id="IPR003609">
    <property type="entry name" value="Pan_app"/>
</dbReference>
<dbReference type="SUPFAM" id="SSF56112">
    <property type="entry name" value="Protein kinase-like (PK-like)"/>
    <property type="match status" value="1"/>
</dbReference>
<evidence type="ECO:0000256" key="10">
    <source>
        <dbReference type="ARBA" id="ARBA00047899"/>
    </source>
</evidence>
<dbReference type="PROSITE" id="PS50011">
    <property type="entry name" value="PROTEIN_KINASE_DOM"/>
    <property type="match status" value="1"/>
</dbReference>
<dbReference type="Pfam" id="PF07714">
    <property type="entry name" value="PK_Tyr_Ser-Thr"/>
    <property type="match status" value="1"/>
</dbReference>
<dbReference type="FunFam" id="3.30.200.20:FF:000195">
    <property type="entry name" value="G-type lectin S-receptor-like serine/threonine-protein kinase"/>
    <property type="match status" value="1"/>
</dbReference>
<feature type="transmembrane region" description="Helical" evidence="13">
    <location>
        <begin position="82"/>
        <end position="105"/>
    </location>
</feature>
<evidence type="ECO:0000259" key="15">
    <source>
        <dbReference type="PROSITE" id="PS50948"/>
    </source>
</evidence>
<dbReference type="EC" id="2.7.11.1" evidence="1"/>
<comment type="catalytic activity">
    <reaction evidence="10">
        <text>L-threonyl-[protein] + ATP = O-phospho-L-threonyl-[protein] + ADP + H(+)</text>
        <dbReference type="Rhea" id="RHEA:46608"/>
        <dbReference type="Rhea" id="RHEA-COMP:11060"/>
        <dbReference type="Rhea" id="RHEA-COMP:11605"/>
        <dbReference type="ChEBI" id="CHEBI:15378"/>
        <dbReference type="ChEBI" id="CHEBI:30013"/>
        <dbReference type="ChEBI" id="CHEBI:30616"/>
        <dbReference type="ChEBI" id="CHEBI:61977"/>
        <dbReference type="ChEBI" id="CHEBI:456216"/>
        <dbReference type="EC" id="2.7.11.1"/>
    </reaction>
</comment>
<dbReference type="CDD" id="cd14066">
    <property type="entry name" value="STKc_IRAK"/>
    <property type="match status" value="1"/>
</dbReference>
<keyword evidence="17" id="KW-1185">Reference proteome</keyword>
<dbReference type="Gene3D" id="3.30.200.20">
    <property type="entry name" value="Phosphorylase Kinase, domain 1"/>
    <property type="match status" value="1"/>
</dbReference>
<dbReference type="CDD" id="cd01098">
    <property type="entry name" value="PAN_AP_plant"/>
    <property type="match status" value="1"/>
</dbReference>
<gene>
    <name evidence="16" type="ORF">C1H46_036055</name>
</gene>
<keyword evidence="13" id="KW-0812">Transmembrane</keyword>
<dbReference type="AlphaFoldDB" id="A0A540KW48"/>
<dbReference type="STRING" id="106549.A0A540KW48"/>
<feature type="domain" description="Apple" evidence="15">
    <location>
        <begin position="1"/>
        <end position="70"/>
    </location>
</feature>
<dbReference type="InterPro" id="IPR000719">
    <property type="entry name" value="Prot_kinase_dom"/>
</dbReference>